<dbReference type="PANTHER" id="PTHR35285:SF1">
    <property type="entry name" value="2-C-METHYL-D-ERYTHRITOL 4-PHOSPHATE CYTIDYLYLTRANSFERASE"/>
    <property type="match status" value="1"/>
</dbReference>
<dbReference type="SMART" id="SM00717">
    <property type="entry name" value="SANT"/>
    <property type="match status" value="2"/>
</dbReference>
<dbReference type="InterPro" id="IPR046756">
    <property type="entry name" value="VAS1/VOA1_TM"/>
</dbReference>
<keyword evidence="3 12" id="KW-0812">Transmembrane</keyword>
<evidence type="ECO:0000256" key="2">
    <source>
        <dbReference type="ARBA" id="ARBA00004167"/>
    </source>
</evidence>
<evidence type="ECO:0000256" key="5">
    <source>
        <dbReference type="ARBA" id="ARBA00022989"/>
    </source>
</evidence>
<dbReference type="PROSITE" id="PS50090">
    <property type="entry name" value="MYB_LIKE"/>
    <property type="match status" value="2"/>
</dbReference>
<dbReference type="PROSITE" id="PS51294">
    <property type="entry name" value="HTH_MYB"/>
    <property type="match status" value="2"/>
</dbReference>
<dbReference type="GO" id="GO:0003677">
    <property type="term" value="F:DNA binding"/>
    <property type="evidence" value="ECO:0007669"/>
    <property type="project" value="UniProtKB-KW"/>
</dbReference>
<keyword evidence="10" id="KW-0539">Nucleus</keyword>
<name>A0A833QTQ4_9POAL</name>
<dbReference type="Gene3D" id="1.10.10.60">
    <property type="entry name" value="Homeodomain-like"/>
    <property type="match status" value="2"/>
</dbReference>
<keyword evidence="5 12" id="KW-1133">Transmembrane helix</keyword>
<dbReference type="EMBL" id="SWLB01000017">
    <property type="protein sequence ID" value="KAF3327292.1"/>
    <property type="molecule type" value="Genomic_DNA"/>
</dbReference>
<feature type="domain" description="Myb-like" evidence="13">
    <location>
        <begin position="25"/>
        <end position="76"/>
    </location>
</feature>
<feature type="domain" description="Myb-like" evidence="13">
    <location>
        <begin position="77"/>
        <end position="127"/>
    </location>
</feature>
<keyword evidence="16" id="KW-1185">Reference proteome</keyword>
<keyword evidence="4" id="KW-0677">Repeat</keyword>
<evidence type="ECO:0000256" key="6">
    <source>
        <dbReference type="ARBA" id="ARBA00023015"/>
    </source>
</evidence>
<feature type="transmembrane region" description="Helical" evidence="12">
    <location>
        <begin position="587"/>
        <end position="607"/>
    </location>
</feature>
<evidence type="ECO:0000256" key="9">
    <source>
        <dbReference type="ARBA" id="ARBA00023163"/>
    </source>
</evidence>
<evidence type="ECO:0000256" key="1">
    <source>
        <dbReference type="ARBA" id="ARBA00004123"/>
    </source>
</evidence>
<dbReference type="AlphaFoldDB" id="A0A833QTQ4"/>
<sequence length="618" mass="68958">MEAHDSLHEIENESDNDEVGGSSQKKTRTRGHWTPVEDEKLTRLVTEHGAQNWNLVAEQLEGRTGKSCRLRWHNQLDPRICKAAFTEIEDEQLLAAHEIYGKKWALIAKLFPGRTDNAVKNQWHVLMARKRRDEEAGGTKRMREIDWRYVGCHARQMSIGCSSSSGESVVTASNIEPAFVNTDLSLSSSFFQGHAERLTPMGVLSDSLMSTGTEPCTNFNKAEVLAAQLPPDDTENERMWNRCLWIGTACMLWGSTEKEQNGPEFCQNYYFAIPLSFNSTLWPRRVGEICSQQNQEDSKLKRLNLNLITTSLFSRMEGTKAGKVMGIFLMVAQIAQVLSLPTTAPAFLWTPHDYGLSYDGAKDLVNYQTISSKDLAKSVFDEAGWSNIVCTGQNGHAKVDLALVFIGRKLHSSDLSKNKQQDPILTETLKMSFTSSNFSMAFPYVATSNGEETVQNALVTEFSEKCGQGFGDSLVINDIDKVQEYVAHTMERTEKEKTDVILYSNDGLKELNGGKLEGEILSELVSLLEKSGARYTFLYVSEPYSHGRHGTHTPLARFLEETNASSSSKTTKCDEVCKLKASLLEGLFVAITLLIILISGLCCMMGIDTPSRFETPQE</sequence>
<comment type="caution">
    <text evidence="15">The sequence shown here is derived from an EMBL/GenBank/DDBJ whole genome shotgun (WGS) entry which is preliminary data.</text>
</comment>
<dbReference type="InterPro" id="IPR017930">
    <property type="entry name" value="Myb_dom"/>
</dbReference>
<dbReference type="Pfam" id="PF00249">
    <property type="entry name" value="Myb_DNA-binding"/>
    <property type="match status" value="2"/>
</dbReference>
<evidence type="ECO:0000256" key="11">
    <source>
        <dbReference type="SAM" id="MobiDB-lite"/>
    </source>
</evidence>
<dbReference type="Proteomes" id="UP000623129">
    <property type="component" value="Unassembled WGS sequence"/>
</dbReference>
<evidence type="ECO:0000259" key="14">
    <source>
        <dbReference type="PROSITE" id="PS51294"/>
    </source>
</evidence>
<keyword evidence="9" id="KW-0804">Transcription</keyword>
<evidence type="ECO:0000256" key="8">
    <source>
        <dbReference type="ARBA" id="ARBA00023136"/>
    </source>
</evidence>
<dbReference type="InterPro" id="IPR009057">
    <property type="entry name" value="Homeodomain-like_sf"/>
</dbReference>
<dbReference type="OrthoDB" id="2018140at2759"/>
<evidence type="ECO:0000256" key="12">
    <source>
        <dbReference type="SAM" id="Phobius"/>
    </source>
</evidence>
<evidence type="ECO:0000313" key="16">
    <source>
        <dbReference type="Proteomes" id="UP000623129"/>
    </source>
</evidence>
<dbReference type="InterPro" id="IPR001005">
    <property type="entry name" value="SANT/Myb"/>
</dbReference>
<feature type="domain" description="HTH myb-type" evidence="14">
    <location>
        <begin position="25"/>
        <end position="80"/>
    </location>
</feature>
<feature type="compositionally biased region" description="Basic and acidic residues" evidence="11">
    <location>
        <begin position="1"/>
        <end position="11"/>
    </location>
</feature>
<gene>
    <name evidence="15" type="ORF">FCM35_KLT07410</name>
</gene>
<dbReference type="Pfam" id="PF20520">
    <property type="entry name" value="Ac45-VOA1_TM"/>
    <property type="match status" value="1"/>
</dbReference>
<dbReference type="SUPFAM" id="SSF46689">
    <property type="entry name" value="Homeodomain-like"/>
    <property type="match status" value="1"/>
</dbReference>
<reference evidence="15" key="1">
    <citation type="submission" date="2020-01" db="EMBL/GenBank/DDBJ databases">
        <title>Genome sequence of Kobresia littledalei, the first chromosome-level genome in the family Cyperaceae.</title>
        <authorList>
            <person name="Qu G."/>
        </authorList>
    </citation>
    <scope>NUCLEOTIDE SEQUENCE</scope>
    <source>
        <strain evidence="15">C.B.Clarke</strain>
        <tissue evidence="15">Leaf</tissue>
    </source>
</reference>
<comment type="subcellular location">
    <subcellularLocation>
        <location evidence="2">Membrane</location>
        <topology evidence="2">Single-pass membrane protein</topology>
    </subcellularLocation>
    <subcellularLocation>
        <location evidence="1">Nucleus</location>
    </subcellularLocation>
</comment>
<dbReference type="FunFam" id="1.10.10.60:FF:000060">
    <property type="entry name" value="MYB transcription factor"/>
    <property type="match status" value="1"/>
</dbReference>
<dbReference type="GO" id="GO:0005634">
    <property type="term" value="C:nucleus"/>
    <property type="evidence" value="ECO:0007669"/>
    <property type="project" value="UniProtKB-SubCell"/>
</dbReference>
<dbReference type="GO" id="GO:0016020">
    <property type="term" value="C:membrane"/>
    <property type="evidence" value="ECO:0007669"/>
    <property type="project" value="UniProtKB-SubCell"/>
</dbReference>
<evidence type="ECO:0000313" key="15">
    <source>
        <dbReference type="EMBL" id="KAF3327292.1"/>
    </source>
</evidence>
<protein>
    <submittedName>
        <fullName evidence="15">Transcription factor MYB44</fullName>
    </submittedName>
</protein>
<evidence type="ECO:0000256" key="7">
    <source>
        <dbReference type="ARBA" id="ARBA00023125"/>
    </source>
</evidence>
<evidence type="ECO:0000256" key="10">
    <source>
        <dbReference type="ARBA" id="ARBA00023242"/>
    </source>
</evidence>
<dbReference type="CDD" id="cd00167">
    <property type="entry name" value="SANT"/>
    <property type="match status" value="2"/>
</dbReference>
<accession>A0A833QTQ4</accession>
<evidence type="ECO:0000256" key="4">
    <source>
        <dbReference type="ARBA" id="ARBA00022737"/>
    </source>
</evidence>
<evidence type="ECO:0000259" key="13">
    <source>
        <dbReference type="PROSITE" id="PS50090"/>
    </source>
</evidence>
<dbReference type="PANTHER" id="PTHR35285">
    <property type="entry name" value="2-C-METHYL-D-ERYTHRITOL 4-PHOSPHATE CYTIDYLYLTRANSFERASE"/>
    <property type="match status" value="1"/>
</dbReference>
<keyword evidence="6" id="KW-0805">Transcription regulation</keyword>
<evidence type="ECO:0000256" key="3">
    <source>
        <dbReference type="ARBA" id="ARBA00022692"/>
    </source>
</evidence>
<organism evidence="15 16">
    <name type="scientific">Carex littledalei</name>
    <dbReference type="NCBI Taxonomy" id="544730"/>
    <lineage>
        <taxon>Eukaryota</taxon>
        <taxon>Viridiplantae</taxon>
        <taxon>Streptophyta</taxon>
        <taxon>Embryophyta</taxon>
        <taxon>Tracheophyta</taxon>
        <taxon>Spermatophyta</taxon>
        <taxon>Magnoliopsida</taxon>
        <taxon>Liliopsida</taxon>
        <taxon>Poales</taxon>
        <taxon>Cyperaceae</taxon>
        <taxon>Cyperoideae</taxon>
        <taxon>Cariceae</taxon>
        <taxon>Carex</taxon>
        <taxon>Carex subgen. Euthyceras</taxon>
    </lineage>
</organism>
<feature type="domain" description="HTH myb-type" evidence="14">
    <location>
        <begin position="82"/>
        <end position="131"/>
    </location>
</feature>
<feature type="region of interest" description="Disordered" evidence="11">
    <location>
        <begin position="1"/>
        <end position="34"/>
    </location>
</feature>
<keyword evidence="8 12" id="KW-0472">Membrane</keyword>
<keyword evidence="7" id="KW-0238">DNA-binding</keyword>
<proteinExistence type="predicted"/>